<evidence type="ECO:0000313" key="1">
    <source>
        <dbReference type="EMBL" id="KAK2906628.1"/>
    </source>
</evidence>
<comment type="caution">
    <text evidence="1">The sequence shown here is derived from an EMBL/GenBank/DDBJ whole genome shotgun (WGS) entry which is preliminary data.</text>
</comment>
<dbReference type="AlphaFoldDB" id="A0AA88PWA4"/>
<gene>
    <name evidence="1" type="ORF">Q8A67_005613</name>
</gene>
<protein>
    <submittedName>
        <fullName evidence="1">Uncharacterized protein</fullName>
    </submittedName>
</protein>
<sequence>MIIVLIAAAAGSLLIVAVIGIFCYCRKHRDAVHEDETQAAAKLYKHTGLMTESELTEVIYTCFTTEQ</sequence>
<accession>A0AA88PWA4</accession>
<proteinExistence type="predicted"/>
<name>A0AA88PWA4_9TELE</name>
<evidence type="ECO:0000313" key="2">
    <source>
        <dbReference type="Proteomes" id="UP001187343"/>
    </source>
</evidence>
<organism evidence="1 2">
    <name type="scientific">Cirrhinus molitorella</name>
    <name type="common">mud carp</name>
    <dbReference type="NCBI Taxonomy" id="172907"/>
    <lineage>
        <taxon>Eukaryota</taxon>
        <taxon>Metazoa</taxon>
        <taxon>Chordata</taxon>
        <taxon>Craniata</taxon>
        <taxon>Vertebrata</taxon>
        <taxon>Euteleostomi</taxon>
        <taxon>Actinopterygii</taxon>
        <taxon>Neopterygii</taxon>
        <taxon>Teleostei</taxon>
        <taxon>Ostariophysi</taxon>
        <taxon>Cypriniformes</taxon>
        <taxon>Cyprinidae</taxon>
        <taxon>Labeoninae</taxon>
        <taxon>Labeonini</taxon>
        <taxon>Cirrhinus</taxon>
    </lineage>
</organism>
<keyword evidence="2" id="KW-1185">Reference proteome</keyword>
<reference evidence="1" key="1">
    <citation type="submission" date="2023-08" db="EMBL/GenBank/DDBJ databases">
        <title>Chromosome-level Genome Assembly of mud carp (Cirrhinus molitorella).</title>
        <authorList>
            <person name="Liu H."/>
        </authorList>
    </citation>
    <scope>NUCLEOTIDE SEQUENCE</scope>
    <source>
        <strain evidence="1">Prfri</strain>
        <tissue evidence="1">Muscle</tissue>
    </source>
</reference>
<dbReference type="EMBL" id="JAUYZG010000005">
    <property type="protein sequence ID" value="KAK2906628.1"/>
    <property type="molecule type" value="Genomic_DNA"/>
</dbReference>
<dbReference type="Proteomes" id="UP001187343">
    <property type="component" value="Unassembled WGS sequence"/>
</dbReference>